<dbReference type="GO" id="GO:0032153">
    <property type="term" value="C:cell division site"/>
    <property type="evidence" value="ECO:0007669"/>
    <property type="project" value="TreeGrafter"/>
</dbReference>
<proteinExistence type="inferred from homology"/>
<evidence type="ECO:0000256" key="16">
    <source>
        <dbReference type="ARBA" id="ARBA00038053"/>
    </source>
</evidence>
<evidence type="ECO:0000256" key="17">
    <source>
        <dbReference type="ARBA" id="ARBA00041185"/>
    </source>
</evidence>
<comment type="subcellular location">
    <subcellularLocation>
        <location evidence="1">Cell membrane</location>
        <topology evidence="1">Multi-pass membrane protein</topology>
    </subcellularLocation>
</comment>
<evidence type="ECO:0000256" key="14">
    <source>
        <dbReference type="ARBA" id="ARBA00032370"/>
    </source>
</evidence>
<comment type="caution">
    <text evidence="22">The sequence shown here is derived from an EMBL/GenBank/DDBJ whole genome shotgun (WGS) entry which is preliminary data.</text>
</comment>
<evidence type="ECO:0000256" key="1">
    <source>
        <dbReference type="ARBA" id="ARBA00004651"/>
    </source>
</evidence>
<evidence type="ECO:0000256" key="18">
    <source>
        <dbReference type="ARBA" id="ARBA00041418"/>
    </source>
</evidence>
<evidence type="ECO:0000256" key="13">
    <source>
        <dbReference type="ARBA" id="ARBA00023316"/>
    </source>
</evidence>
<feature type="transmembrane region" description="Helical" evidence="21">
    <location>
        <begin position="108"/>
        <end position="130"/>
    </location>
</feature>
<feature type="transmembrane region" description="Helical" evidence="21">
    <location>
        <begin position="48"/>
        <end position="66"/>
    </location>
</feature>
<dbReference type="GO" id="GO:0015648">
    <property type="term" value="F:lipid-linked peptidoglycan transporter activity"/>
    <property type="evidence" value="ECO:0007669"/>
    <property type="project" value="TreeGrafter"/>
</dbReference>
<comment type="similarity">
    <text evidence="16">Belongs to the SEDS family. FtsW subfamily.</text>
</comment>
<comment type="catalytic activity">
    <reaction evidence="20">
        <text>[GlcNAc-(1-&gt;4)-Mur2Ac(oyl-L-Ala-gamma-D-Glu-L-Lys-D-Ala-D-Ala)](n)-di-trans,octa-cis-undecaprenyl diphosphate + beta-D-GlcNAc-(1-&gt;4)-Mur2Ac(oyl-L-Ala-gamma-D-Glu-L-Lys-D-Ala-D-Ala)-di-trans,octa-cis-undecaprenyl diphosphate = [GlcNAc-(1-&gt;4)-Mur2Ac(oyl-L-Ala-gamma-D-Glu-L-Lys-D-Ala-D-Ala)](n+1)-di-trans,octa-cis-undecaprenyl diphosphate + di-trans,octa-cis-undecaprenyl diphosphate + H(+)</text>
        <dbReference type="Rhea" id="RHEA:23708"/>
        <dbReference type="Rhea" id="RHEA-COMP:9602"/>
        <dbReference type="Rhea" id="RHEA-COMP:9603"/>
        <dbReference type="ChEBI" id="CHEBI:15378"/>
        <dbReference type="ChEBI" id="CHEBI:58405"/>
        <dbReference type="ChEBI" id="CHEBI:60033"/>
        <dbReference type="ChEBI" id="CHEBI:78435"/>
        <dbReference type="EC" id="2.4.99.28"/>
    </reaction>
</comment>
<dbReference type="Proteomes" id="UP000034581">
    <property type="component" value="Unassembled WGS sequence"/>
</dbReference>
<evidence type="ECO:0000313" key="23">
    <source>
        <dbReference type="Proteomes" id="UP000034581"/>
    </source>
</evidence>
<accession>A0A0G0ESG6</accession>
<evidence type="ECO:0000256" key="4">
    <source>
        <dbReference type="ARBA" id="ARBA00022618"/>
    </source>
</evidence>
<keyword evidence="5" id="KW-0328">Glycosyltransferase</keyword>
<evidence type="ECO:0000256" key="7">
    <source>
        <dbReference type="ARBA" id="ARBA00022692"/>
    </source>
</evidence>
<dbReference type="PATRIC" id="fig|1618350.3.peg.189"/>
<keyword evidence="6" id="KW-0808">Transferase</keyword>
<name>A0A0G0ESG6_UNCC3</name>
<dbReference type="GO" id="GO:0051301">
    <property type="term" value="P:cell division"/>
    <property type="evidence" value="ECO:0007669"/>
    <property type="project" value="UniProtKB-KW"/>
</dbReference>
<organism evidence="22 23">
    <name type="scientific">candidate division CPR3 bacterium GW2011_GWF2_35_18</name>
    <dbReference type="NCBI Taxonomy" id="1618350"/>
    <lineage>
        <taxon>Bacteria</taxon>
        <taxon>Bacteria division CPR3</taxon>
    </lineage>
</organism>
<evidence type="ECO:0000256" key="6">
    <source>
        <dbReference type="ARBA" id="ARBA00022679"/>
    </source>
</evidence>
<feature type="transmembrane region" description="Helical" evidence="21">
    <location>
        <begin position="301"/>
        <end position="326"/>
    </location>
</feature>
<evidence type="ECO:0000256" key="11">
    <source>
        <dbReference type="ARBA" id="ARBA00023136"/>
    </source>
</evidence>
<evidence type="ECO:0000313" key="22">
    <source>
        <dbReference type="EMBL" id="KKP70272.1"/>
    </source>
</evidence>
<dbReference type="GO" id="GO:0005886">
    <property type="term" value="C:plasma membrane"/>
    <property type="evidence" value="ECO:0007669"/>
    <property type="project" value="UniProtKB-SubCell"/>
</dbReference>
<dbReference type="InterPro" id="IPR013437">
    <property type="entry name" value="FtsW"/>
</dbReference>
<reference evidence="22 23" key="1">
    <citation type="journal article" date="2015" name="Nature">
        <title>rRNA introns, odd ribosomes, and small enigmatic genomes across a large radiation of phyla.</title>
        <authorList>
            <person name="Brown C.T."/>
            <person name="Hug L.A."/>
            <person name="Thomas B.C."/>
            <person name="Sharon I."/>
            <person name="Castelle C.J."/>
            <person name="Singh A."/>
            <person name="Wilkins M.J."/>
            <person name="Williams K.H."/>
            <person name="Banfield J.F."/>
        </authorList>
    </citation>
    <scope>NUCLEOTIDE SEQUENCE [LARGE SCALE GENOMIC DNA]</scope>
</reference>
<evidence type="ECO:0000256" key="15">
    <source>
        <dbReference type="ARBA" id="ARBA00033270"/>
    </source>
</evidence>
<dbReference type="GO" id="GO:0008360">
    <property type="term" value="P:regulation of cell shape"/>
    <property type="evidence" value="ECO:0007669"/>
    <property type="project" value="UniProtKB-KW"/>
</dbReference>
<keyword evidence="10 21" id="KW-1133">Transmembrane helix</keyword>
<keyword evidence="11 21" id="KW-0472">Membrane</keyword>
<keyword evidence="9" id="KW-0573">Peptidoglycan synthesis</keyword>
<feature type="transmembrane region" description="Helical" evidence="21">
    <location>
        <begin position="375"/>
        <end position="396"/>
    </location>
</feature>
<gene>
    <name evidence="22" type="ORF">UR67_C0001G0181</name>
</gene>
<evidence type="ECO:0000256" key="20">
    <source>
        <dbReference type="ARBA" id="ARBA00049902"/>
    </source>
</evidence>
<evidence type="ECO:0000256" key="5">
    <source>
        <dbReference type="ARBA" id="ARBA00022676"/>
    </source>
</evidence>
<keyword evidence="12" id="KW-0131">Cell cycle</keyword>
<sequence>MRKLRGTVNHKKYPTTLRPKKRSWSSSFKTLFSSSRGNSNINYGRPDFPFLVTVFILLAFGLFMVYDASAVKAFYDFGDGFRFLKYQAMWIGVGLILFYIFQKIDYHIFESLAVPIMIGTIVLLILVLIPGVGTEIYGAKRWIFGIQPSEFTKISVIIYFATWLTKKTKSKIKSHSFEIFLPFLFMIGIVAILLLLEPDLGTTVIIFGSSLLVYFLSGSQIWQFILSIPFLLLAGVGLIVLSPYRKARLLAFLDPSTDPGGISYHINQVLIALGSGGLTGLGLGSSRQKYQYIPEVYADSIFAIIGEEFGFIGTVIVILIFAFLFWRGWKIIENAPDEFGKLLSAGIIFWITLQVIVNIGAMTAIFPLTGIPLPFISYGGSALLSIMIGVGILTNISKQGNRR</sequence>
<dbReference type="GO" id="GO:0071555">
    <property type="term" value="P:cell wall organization"/>
    <property type="evidence" value="ECO:0007669"/>
    <property type="project" value="UniProtKB-KW"/>
</dbReference>
<keyword evidence="4" id="KW-0132">Cell division</keyword>
<dbReference type="EC" id="2.4.99.28" evidence="19"/>
<dbReference type="STRING" id="1618350.UR67_C0001G0181"/>
<dbReference type="PANTHER" id="PTHR30474:SF2">
    <property type="entry name" value="PEPTIDOGLYCAN GLYCOSYLTRANSFERASE FTSW-RELATED"/>
    <property type="match status" value="1"/>
</dbReference>
<feature type="transmembrane region" description="Helical" evidence="21">
    <location>
        <begin position="200"/>
        <end position="217"/>
    </location>
</feature>
<keyword evidence="13" id="KW-0961">Cell wall biogenesis/degradation</keyword>
<feature type="transmembrane region" description="Helical" evidence="21">
    <location>
        <begin position="86"/>
        <end position="101"/>
    </location>
</feature>
<feature type="transmembrane region" description="Helical" evidence="21">
    <location>
        <begin position="347"/>
        <end position="369"/>
    </location>
</feature>
<dbReference type="AlphaFoldDB" id="A0A0G0ESG6"/>
<dbReference type="EMBL" id="LBQB01000001">
    <property type="protein sequence ID" value="KKP70272.1"/>
    <property type="molecule type" value="Genomic_DNA"/>
</dbReference>
<evidence type="ECO:0000256" key="3">
    <source>
        <dbReference type="ARBA" id="ARBA00022475"/>
    </source>
</evidence>
<evidence type="ECO:0000256" key="19">
    <source>
        <dbReference type="ARBA" id="ARBA00044770"/>
    </source>
</evidence>
<feature type="transmembrane region" description="Helical" evidence="21">
    <location>
        <begin position="176"/>
        <end position="194"/>
    </location>
</feature>
<keyword evidence="8" id="KW-0133">Cell shape</keyword>
<evidence type="ECO:0000256" key="9">
    <source>
        <dbReference type="ARBA" id="ARBA00022984"/>
    </source>
</evidence>
<keyword evidence="7 21" id="KW-0812">Transmembrane</keyword>
<evidence type="ECO:0000256" key="12">
    <source>
        <dbReference type="ARBA" id="ARBA00023306"/>
    </source>
</evidence>
<feature type="transmembrane region" description="Helical" evidence="21">
    <location>
        <begin position="142"/>
        <end position="164"/>
    </location>
</feature>
<evidence type="ECO:0000256" key="21">
    <source>
        <dbReference type="SAM" id="Phobius"/>
    </source>
</evidence>
<evidence type="ECO:0000256" key="10">
    <source>
        <dbReference type="ARBA" id="ARBA00022989"/>
    </source>
</evidence>
<protein>
    <recommendedName>
        <fullName evidence="17">Probable peptidoglycan glycosyltransferase FtsW</fullName>
        <ecNumber evidence="19">2.4.99.28</ecNumber>
    </recommendedName>
    <alternativeName>
        <fullName evidence="18">Cell division protein FtsW</fullName>
    </alternativeName>
    <alternativeName>
        <fullName evidence="15">Cell wall polymerase</fullName>
    </alternativeName>
    <alternativeName>
        <fullName evidence="14">Peptidoglycan polymerase</fullName>
    </alternativeName>
</protein>
<feature type="transmembrane region" description="Helical" evidence="21">
    <location>
        <begin position="224"/>
        <end position="244"/>
    </location>
</feature>
<dbReference type="GO" id="GO:0008955">
    <property type="term" value="F:peptidoglycan glycosyltransferase activity"/>
    <property type="evidence" value="ECO:0007669"/>
    <property type="project" value="UniProtKB-EC"/>
</dbReference>
<dbReference type="InterPro" id="IPR001182">
    <property type="entry name" value="FtsW/RodA"/>
</dbReference>
<dbReference type="PANTHER" id="PTHR30474">
    <property type="entry name" value="CELL CYCLE PROTEIN"/>
    <property type="match status" value="1"/>
</dbReference>
<dbReference type="NCBIfam" id="TIGR02614">
    <property type="entry name" value="ftsW"/>
    <property type="match status" value="1"/>
</dbReference>
<keyword evidence="3" id="KW-1003">Cell membrane</keyword>
<comment type="pathway">
    <text evidence="2">Cell wall biogenesis; peptidoglycan biosynthesis.</text>
</comment>
<dbReference type="Pfam" id="PF01098">
    <property type="entry name" value="FTSW_RODA_SPOVE"/>
    <property type="match status" value="1"/>
</dbReference>
<evidence type="ECO:0000256" key="2">
    <source>
        <dbReference type="ARBA" id="ARBA00004752"/>
    </source>
</evidence>
<evidence type="ECO:0000256" key="8">
    <source>
        <dbReference type="ARBA" id="ARBA00022960"/>
    </source>
</evidence>
<dbReference type="GO" id="GO:0009252">
    <property type="term" value="P:peptidoglycan biosynthetic process"/>
    <property type="evidence" value="ECO:0007669"/>
    <property type="project" value="UniProtKB-KW"/>
</dbReference>